<evidence type="ECO:0000313" key="1">
    <source>
        <dbReference type="EMBL" id="OIJ14818.1"/>
    </source>
</evidence>
<organism evidence="1 2">
    <name type="scientific">Anaerobacillus alkalilacustris</name>
    <dbReference type="NCBI Taxonomy" id="393763"/>
    <lineage>
        <taxon>Bacteria</taxon>
        <taxon>Bacillati</taxon>
        <taxon>Bacillota</taxon>
        <taxon>Bacilli</taxon>
        <taxon>Bacillales</taxon>
        <taxon>Bacillaceae</taxon>
        <taxon>Anaerobacillus</taxon>
    </lineage>
</organism>
<dbReference type="OrthoDB" id="2417886at2"/>
<proteinExistence type="predicted"/>
<dbReference type="RefSeq" id="WP_071308986.1">
    <property type="nucleotide sequence ID" value="NZ_MLQR01000016.1"/>
</dbReference>
<dbReference type="AlphaFoldDB" id="A0A1S2LQN3"/>
<sequence length="272" mass="31882">MILINYFEDEIKEIKQRFFQRIKHPYMNKFIIEPVLDDDRLFLLYSMLSEKKLEKECINTYIITTLLVQAALDTHETISIGKLSSEKDIKERQLTVLAGDYYSSLYYYLLAKMNDISMIRVLANSIQEINECKMNIYKKNHQNISKYIEDIKIIDSSLMQRIAEHFNLQKWQSITSEFFFLKRIISERGEFLNGHKAPLIDVILNDKKTKELPGESGVKCSLDLCDNYIFQTRLKLTELCKQPSPLNSFVIERINQMVLEAGLLKEKVAEEG</sequence>
<dbReference type="Gene3D" id="1.20.120.1450">
    <property type="match status" value="1"/>
</dbReference>
<protein>
    <recommendedName>
        <fullName evidence="3">Heptaprenyl diphosphate synthase</fullName>
    </recommendedName>
</protein>
<dbReference type="Proteomes" id="UP000179524">
    <property type="component" value="Unassembled WGS sequence"/>
</dbReference>
<evidence type="ECO:0000313" key="2">
    <source>
        <dbReference type="Proteomes" id="UP000179524"/>
    </source>
</evidence>
<dbReference type="EMBL" id="MLQR01000016">
    <property type="protein sequence ID" value="OIJ14818.1"/>
    <property type="molecule type" value="Genomic_DNA"/>
</dbReference>
<dbReference type="GO" id="GO:0009234">
    <property type="term" value="P:menaquinone biosynthetic process"/>
    <property type="evidence" value="ECO:0007669"/>
    <property type="project" value="InterPro"/>
</dbReference>
<evidence type="ECO:0008006" key="3">
    <source>
        <dbReference type="Google" id="ProtNLM"/>
    </source>
</evidence>
<name>A0A1S2LQN3_9BACI</name>
<accession>A0A1S2LQN3</accession>
<keyword evidence="2" id="KW-1185">Reference proteome</keyword>
<dbReference type="InterPro" id="IPR009920">
    <property type="entry name" value="HEPPP_synth_su1"/>
</dbReference>
<comment type="caution">
    <text evidence="1">The sequence shown here is derived from an EMBL/GenBank/DDBJ whole genome shotgun (WGS) entry which is preliminary data.</text>
</comment>
<dbReference type="Pfam" id="PF07307">
    <property type="entry name" value="HEPPP_synt_1"/>
    <property type="match status" value="1"/>
</dbReference>
<gene>
    <name evidence="1" type="ORF">BKP37_07525</name>
</gene>
<reference evidence="1 2" key="1">
    <citation type="submission" date="2016-10" db="EMBL/GenBank/DDBJ databases">
        <title>Draft genome sequences of four alkaliphilic bacteria belonging to the Anaerobacillus genus.</title>
        <authorList>
            <person name="Bassil N.M."/>
            <person name="Lloyd J.R."/>
        </authorList>
    </citation>
    <scope>NUCLEOTIDE SEQUENCE [LARGE SCALE GENOMIC DNA]</scope>
    <source>
        <strain evidence="1 2">DSM 18345</strain>
    </source>
</reference>